<evidence type="ECO:0000259" key="11">
    <source>
        <dbReference type="Pfam" id="PF16916"/>
    </source>
</evidence>
<keyword evidence="6 8" id="KW-1133">Transmembrane helix</keyword>
<keyword evidence="7 8" id="KW-0472">Membrane</keyword>
<evidence type="ECO:0000256" key="3">
    <source>
        <dbReference type="ARBA" id="ARBA00022448"/>
    </source>
</evidence>
<sequence>MKSSVLYLLISLSGMVFGAEIVASHITQSIVLLISAYHMLYNILSLLLLVISHRMSKGKTLKNTFGWARVKVLGLLVNMLFLGALCFAACVEAVQTMVHASHEDTEPRYPLLMVILGCINFCLNILCFLLIGGYTHHQGRSMIIQGSDVPMNCSHADSMENPKYFSNVRTPPTTSFWDFSRTDSSRRWCGYHQFLDVSRDISSCLAVIVCGSIILLMDGLILKYVDAILAILSLIVLLSTTYPFIRESGLILLQSIPNHIDVDGLTKRLIAEFPDLINVHDLHVWRLTTSEVIATVHVILSSSDIYARIEKRLNQFFLKEGISSATIQPEFPNGSWSDKTKTECILQCSVNNNCGALTCCGPLTEKSKQNTRCRGSLGHKHSIQKEEPLLNVSIVPDNELLPQYDFTQIVSATETTL</sequence>
<evidence type="ECO:0000256" key="1">
    <source>
        <dbReference type="ARBA" id="ARBA00004141"/>
    </source>
</evidence>
<dbReference type="GO" id="GO:0010312">
    <property type="term" value="P:detoxification of zinc ion"/>
    <property type="evidence" value="ECO:0007669"/>
    <property type="project" value="TreeGrafter"/>
</dbReference>
<evidence type="ECO:0000259" key="10">
    <source>
        <dbReference type="Pfam" id="PF01545"/>
    </source>
</evidence>
<dbReference type="OrthoDB" id="29444at2759"/>
<reference evidence="12" key="1">
    <citation type="submission" date="2020-08" db="EMBL/GenBank/DDBJ databases">
        <title>Multicomponent nature underlies the extraordinary mechanical properties of spider dragline silk.</title>
        <authorList>
            <person name="Kono N."/>
            <person name="Nakamura H."/>
            <person name="Mori M."/>
            <person name="Yoshida Y."/>
            <person name="Ohtoshi R."/>
            <person name="Malay A.D."/>
            <person name="Moran D.A.P."/>
            <person name="Tomita M."/>
            <person name="Numata K."/>
            <person name="Arakawa K."/>
        </authorList>
    </citation>
    <scope>NUCLEOTIDE SEQUENCE</scope>
</reference>
<feature type="transmembrane region" description="Helical" evidence="8">
    <location>
        <begin position="28"/>
        <end position="51"/>
    </location>
</feature>
<keyword evidence="4 8" id="KW-0812">Transmembrane</keyword>
<evidence type="ECO:0000256" key="8">
    <source>
        <dbReference type="SAM" id="Phobius"/>
    </source>
</evidence>
<feature type="transmembrane region" description="Helical" evidence="8">
    <location>
        <begin position="109"/>
        <end position="132"/>
    </location>
</feature>
<dbReference type="AlphaFoldDB" id="A0A8X6XCU9"/>
<comment type="similarity">
    <text evidence="2">Belongs to the cation diffusion facilitator (CDF) transporter (TC 2.A.4) family. SLC30A subfamily.</text>
</comment>
<dbReference type="Pfam" id="PF01545">
    <property type="entry name" value="Cation_efflux"/>
    <property type="match status" value="1"/>
</dbReference>
<comment type="caution">
    <text evidence="12">The sequence shown here is derived from an EMBL/GenBank/DDBJ whole genome shotgun (WGS) entry which is preliminary data.</text>
</comment>
<dbReference type="EMBL" id="BMAV01007443">
    <property type="protein sequence ID" value="GFY50382.1"/>
    <property type="molecule type" value="Genomic_DNA"/>
</dbReference>
<feature type="domain" description="Cation efflux protein cytoplasmic" evidence="11">
    <location>
        <begin position="267"/>
        <end position="315"/>
    </location>
</feature>
<evidence type="ECO:0000256" key="6">
    <source>
        <dbReference type="ARBA" id="ARBA00022989"/>
    </source>
</evidence>
<dbReference type="PANTHER" id="PTHR45820:SF9">
    <property type="entry name" value="FI23527P1"/>
    <property type="match status" value="1"/>
</dbReference>
<dbReference type="GO" id="GO:0005385">
    <property type="term" value="F:zinc ion transmembrane transporter activity"/>
    <property type="evidence" value="ECO:0007669"/>
    <property type="project" value="TreeGrafter"/>
</dbReference>
<feature type="transmembrane region" description="Helical" evidence="8">
    <location>
        <begin position="72"/>
        <end position="97"/>
    </location>
</feature>
<evidence type="ECO:0000313" key="13">
    <source>
        <dbReference type="Proteomes" id="UP000886998"/>
    </source>
</evidence>
<evidence type="ECO:0000313" key="12">
    <source>
        <dbReference type="EMBL" id="GFY50382.1"/>
    </source>
</evidence>
<dbReference type="InterPro" id="IPR027470">
    <property type="entry name" value="Cation_efflux_CTD"/>
</dbReference>
<evidence type="ECO:0000256" key="2">
    <source>
        <dbReference type="ARBA" id="ARBA00008873"/>
    </source>
</evidence>
<dbReference type="InterPro" id="IPR002524">
    <property type="entry name" value="Cation_efflux"/>
</dbReference>
<dbReference type="InterPro" id="IPR058533">
    <property type="entry name" value="Cation_efflux_TM"/>
</dbReference>
<dbReference type="Gene3D" id="1.20.1510.10">
    <property type="entry name" value="Cation efflux protein transmembrane domain"/>
    <property type="match status" value="1"/>
</dbReference>
<dbReference type="InterPro" id="IPR027469">
    <property type="entry name" value="Cation_efflux_TMD_sf"/>
</dbReference>
<dbReference type="Proteomes" id="UP000886998">
    <property type="component" value="Unassembled WGS sequence"/>
</dbReference>
<name>A0A8X6XCU9_9ARAC</name>
<dbReference type="Pfam" id="PF16916">
    <property type="entry name" value="ZT_dimer"/>
    <property type="match status" value="1"/>
</dbReference>
<gene>
    <name evidence="12" type="primary">SLC30A1</name>
    <name evidence="12" type="ORF">TNIN_280081</name>
</gene>
<dbReference type="InterPro" id="IPR036837">
    <property type="entry name" value="Cation_efflux_CTD_sf"/>
</dbReference>
<dbReference type="SUPFAM" id="SSF160240">
    <property type="entry name" value="Cation efflux protein cytoplasmic domain-like"/>
    <property type="match status" value="1"/>
</dbReference>
<dbReference type="NCBIfam" id="TIGR01297">
    <property type="entry name" value="CDF"/>
    <property type="match status" value="1"/>
</dbReference>
<protein>
    <submittedName>
        <fullName evidence="12">Zinc transporter 1</fullName>
    </submittedName>
</protein>
<feature type="signal peptide" evidence="9">
    <location>
        <begin position="1"/>
        <end position="18"/>
    </location>
</feature>
<keyword evidence="3" id="KW-0813">Transport</keyword>
<evidence type="ECO:0000256" key="4">
    <source>
        <dbReference type="ARBA" id="ARBA00022692"/>
    </source>
</evidence>
<keyword evidence="5" id="KW-0862">Zinc</keyword>
<dbReference type="PANTHER" id="PTHR45820">
    <property type="entry name" value="FI23527P1"/>
    <property type="match status" value="1"/>
</dbReference>
<comment type="subcellular location">
    <subcellularLocation>
        <location evidence="1">Membrane</location>
        <topology evidence="1">Multi-pass membrane protein</topology>
    </subcellularLocation>
</comment>
<evidence type="ECO:0000256" key="9">
    <source>
        <dbReference type="SAM" id="SignalP"/>
    </source>
</evidence>
<accession>A0A8X6XCU9</accession>
<feature type="transmembrane region" description="Helical" evidence="8">
    <location>
        <begin position="227"/>
        <end position="245"/>
    </location>
</feature>
<evidence type="ECO:0000256" key="7">
    <source>
        <dbReference type="ARBA" id="ARBA00023136"/>
    </source>
</evidence>
<dbReference type="GO" id="GO:0006882">
    <property type="term" value="P:intracellular zinc ion homeostasis"/>
    <property type="evidence" value="ECO:0007669"/>
    <property type="project" value="TreeGrafter"/>
</dbReference>
<keyword evidence="9" id="KW-0732">Signal</keyword>
<keyword evidence="13" id="KW-1185">Reference proteome</keyword>
<feature type="chain" id="PRO_5036499248" evidence="9">
    <location>
        <begin position="19"/>
        <end position="417"/>
    </location>
</feature>
<proteinExistence type="inferred from homology"/>
<feature type="domain" description="Cation efflux protein transmembrane" evidence="10">
    <location>
        <begin position="8"/>
        <end position="253"/>
    </location>
</feature>
<organism evidence="12 13">
    <name type="scientific">Trichonephila inaurata madagascariensis</name>
    <dbReference type="NCBI Taxonomy" id="2747483"/>
    <lineage>
        <taxon>Eukaryota</taxon>
        <taxon>Metazoa</taxon>
        <taxon>Ecdysozoa</taxon>
        <taxon>Arthropoda</taxon>
        <taxon>Chelicerata</taxon>
        <taxon>Arachnida</taxon>
        <taxon>Araneae</taxon>
        <taxon>Araneomorphae</taxon>
        <taxon>Entelegynae</taxon>
        <taxon>Araneoidea</taxon>
        <taxon>Nephilidae</taxon>
        <taxon>Trichonephila</taxon>
        <taxon>Trichonephila inaurata</taxon>
    </lineage>
</organism>
<dbReference type="GO" id="GO:0016020">
    <property type="term" value="C:membrane"/>
    <property type="evidence" value="ECO:0007669"/>
    <property type="project" value="UniProtKB-SubCell"/>
</dbReference>
<dbReference type="SUPFAM" id="SSF161111">
    <property type="entry name" value="Cation efflux protein transmembrane domain-like"/>
    <property type="match status" value="1"/>
</dbReference>
<evidence type="ECO:0000256" key="5">
    <source>
        <dbReference type="ARBA" id="ARBA00022833"/>
    </source>
</evidence>